<evidence type="ECO:0000256" key="2">
    <source>
        <dbReference type="ARBA" id="ARBA00022737"/>
    </source>
</evidence>
<dbReference type="EnsemblMetazoa" id="AALFPA23_013067.R18856">
    <property type="protein sequence ID" value="AALFPA23_013067.P18856"/>
    <property type="gene ID" value="AALFPA23_013067"/>
</dbReference>
<dbReference type="Pfam" id="PF00560">
    <property type="entry name" value="LRR_1"/>
    <property type="match status" value="1"/>
</dbReference>
<proteinExistence type="predicted"/>
<feature type="compositionally biased region" description="Basic and acidic residues" evidence="4">
    <location>
        <begin position="1"/>
        <end position="11"/>
    </location>
</feature>
<dbReference type="InterPro" id="IPR001611">
    <property type="entry name" value="Leu-rich_rpt"/>
</dbReference>
<dbReference type="SUPFAM" id="SSF52058">
    <property type="entry name" value="L domain-like"/>
    <property type="match status" value="1"/>
</dbReference>
<reference evidence="6" key="1">
    <citation type="journal article" date="2015" name="Proc. Natl. Acad. Sci. U.S.A.">
        <title>Genome sequence of the Asian Tiger mosquito, Aedes albopictus, reveals insights into its biology, genetics, and evolution.</title>
        <authorList>
            <person name="Chen X.G."/>
            <person name="Jiang X."/>
            <person name="Gu J."/>
            <person name="Xu M."/>
            <person name="Wu Y."/>
            <person name="Deng Y."/>
            <person name="Zhang C."/>
            <person name="Bonizzoni M."/>
            <person name="Dermauw W."/>
            <person name="Vontas J."/>
            <person name="Armbruster P."/>
            <person name="Huang X."/>
            <person name="Yang Y."/>
            <person name="Zhang H."/>
            <person name="He W."/>
            <person name="Peng H."/>
            <person name="Liu Y."/>
            <person name="Wu K."/>
            <person name="Chen J."/>
            <person name="Lirakis M."/>
            <person name="Topalis P."/>
            <person name="Van Leeuwen T."/>
            <person name="Hall A.B."/>
            <person name="Jiang X."/>
            <person name="Thorpe C."/>
            <person name="Mueller R.L."/>
            <person name="Sun C."/>
            <person name="Waterhouse R.M."/>
            <person name="Yan G."/>
            <person name="Tu Z.J."/>
            <person name="Fang X."/>
            <person name="James A.A."/>
        </authorList>
    </citation>
    <scope>NUCLEOTIDE SEQUENCE [LARGE SCALE GENOMIC DNA]</scope>
    <source>
        <strain evidence="6">Foshan</strain>
    </source>
</reference>
<dbReference type="InterPro" id="IPR003591">
    <property type="entry name" value="Leu-rich_rpt_typical-subtyp"/>
</dbReference>
<protein>
    <recommendedName>
        <fullName evidence="7">Leucine-rich immune protein (Short)</fullName>
    </recommendedName>
</protein>
<feature type="coiled-coil region" evidence="3">
    <location>
        <begin position="332"/>
        <end position="366"/>
    </location>
</feature>
<evidence type="ECO:0000313" key="6">
    <source>
        <dbReference type="Proteomes" id="UP000069940"/>
    </source>
</evidence>
<evidence type="ECO:0008006" key="7">
    <source>
        <dbReference type="Google" id="ProtNLM"/>
    </source>
</evidence>
<dbReference type="PANTHER" id="PTHR24366:SF170">
    <property type="entry name" value="RE50361P"/>
    <property type="match status" value="1"/>
</dbReference>
<keyword evidence="3" id="KW-0175">Coiled coil</keyword>
<keyword evidence="6" id="KW-1185">Reference proteome</keyword>
<evidence type="ECO:0000256" key="1">
    <source>
        <dbReference type="ARBA" id="ARBA00022614"/>
    </source>
</evidence>
<keyword evidence="1" id="KW-0433">Leucine-rich repeat</keyword>
<accession>A0ABM1YXN9</accession>
<dbReference type="Proteomes" id="UP000069940">
    <property type="component" value="Unassembled WGS sequence"/>
</dbReference>
<dbReference type="SMART" id="SM00369">
    <property type="entry name" value="LRR_TYP"/>
    <property type="match status" value="3"/>
</dbReference>
<dbReference type="Gene3D" id="3.80.10.10">
    <property type="entry name" value="Ribonuclease Inhibitor"/>
    <property type="match status" value="1"/>
</dbReference>
<name>A0ABM1YXN9_AEDAL</name>
<evidence type="ECO:0000256" key="3">
    <source>
        <dbReference type="SAM" id="Coils"/>
    </source>
</evidence>
<keyword evidence="2" id="KW-0677">Repeat</keyword>
<dbReference type="PROSITE" id="PS51450">
    <property type="entry name" value="LRR"/>
    <property type="match status" value="1"/>
</dbReference>
<feature type="region of interest" description="Disordered" evidence="4">
    <location>
        <begin position="1"/>
        <end position="24"/>
    </location>
</feature>
<evidence type="ECO:0000313" key="5">
    <source>
        <dbReference type="EnsemblMetazoa" id="AALFPA23_013067.P18856"/>
    </source>
</evidence>
<sequence length="379" mass="43503">MFHTDSADPHQLDQSFSETNDRRAESSETALKMASFFKRLLTLIAAGFILVEAVEYSCTDYHKGYCVVENVTAESMPQATFPSDKLLLIQNSTFTTFGEEQFRCLPDVENLMIHHLKIEQLELNGCDRLSMLFASYNHISNVTAVEALPLRSLHLYQNLLTDVSPLKVLTELEQLYLNDNLLEVLTMDVFANMKNLKILTLHRNKLTAIDTVKSIGLPSLESLFLQHNALSYLDTSLWRMPALQKLDLSDNNLGFLFTFLEEFPSLAELELHTNQWNCAWLHKMVDRMEQRAIGHGQIDRTCDGTLFGGVCCKAEASEPDPMMLLISRTGIVDDLQDRLEGQREKVEQLEEAHRKQSFRYDEMKRKIDKLEEWCSNKEL</sequence>
<dbReference type="PANTHER" id="PTHR24366">
    <property type="entry name" value="IG(IMMUNOGLOBULIN) AND LRR(LEUCINE RICH REPEAT) DOMAINS"/>
    <property type="match status" value="1"/>
</dbReference>
<evidence type="ECO:0000256" key="4">
    <source>
        <dbReference type="SAM" id="MobiDB-lite"/>
    </source>
</evidence>
<dbReference type="GeneID" id="109418118"/>
<organism evidence="5 6">
    <name type="scientific">Aedes albopictus</name>
    <name type="common">Asian tiger mosquito</name>
    <name type="synonym">Stegomyia albopicta</name>
    <dbReference type="NCBI Taxonomy" id="7160"/>
    <lineage>
        <taxon>Eukaryota</taxon>
        <taxon>Metazoa</taxon>
        <taxon>Ecdysozoa</taxon>
        <taxon>Arthropoda</taxon>
        <taxon>Hexapoda</taxon>
        <taxon>Insecta</taxon>
        <taxon>Pterygota</taxon>
        <taxon>Neoptera</taxon>
        <taxon>Endopterygota</taxon>
        <taxon>Diptera</taxon>
        <taxon>Nematocera</taxon>
        <taxon>Culicoidea</taxon>
        <taxon>Culicidae</taxon>
        <taxon>Culicinae</taxon>
        <taxon>Aedini</taxon>
        <taxon>Aedes</taxon>
        <taxon>Stegomyia</taxon>
    </lineage>
</organism>
<reference evidence="5" key="2">
    <citation type="submission" date="2025-05" db="UniProtKB">
        <authorList>
            <consortium name="EnsemblMetazoa"/>
        </authorList>
    </citation>
    <scope>IDENTIFICATION</scope>
    <source>
        <strain evidence="5">Foshan</strain>
    </source>
</reference>
<dbReference type="InterPro" id="IPR032675">
    <property type="entry name" value="LRR_dom_sf"/>
</dbReference>
<dbReference type="Pfam" id="PF13855">
    <property type="entry name" value="LRR_8"/>
    <property type="match status" value="1"/>
</dbReference>
<dbReference type="RefSeq" id="XP_019547854.2">
    <property type="nucleotide sequence ID" value="XM_019692309.3"/>
</dbReference>